<dbReference type="EMBL" id="KK113219">
    <property type="protein sequence ID" value="KFM59595.1"/>
    <property type="molecule type" value="Genomic_DNA"/>
</dbReference>
<organism evidence="1 2">
    <name type="scientific">Stegodyphus mimosarum</name>
    <name type="common">African social velvet spider</name>
    <dbReference type="NCBI Taxonomy" id="407821"/>
    <lineage>
        <taxon>Eukaryota</taxon>
        <taxon>Metazoa</taxon>
        <taxon>Ecdysozoa</taxon>
        <taxon>Arthropoda</taxon>
        <taxon>Chelicerata</taxon>
        <taxon>Arachnida</taxon>
        <taxon>Araneae</taxon>
        <taxon>Araneomorphae</taxon>
        <taxon>Entelegynae</taxon>
        <taxon>Eresoidea</taxon>
        <taxon>Eresidae</taxon>
        <taxon>Stegodyphus</taxon>
    </lineage>
</organism>
<dbReference type="PANTHER" id="PTHR19446">
    <property type="entry name" value="REVERSE TRANSCRIPTASES"/>
    <property type="match status" value="1"/>
</dbReference>
<gene>
    <name evidence="1" type="ORF">X975_20061</name>
</gene>
<accession>A0A087T3A6</accession>
<evidence type="ECO:0000313" key="2">
    <source>
        <dbReference type="Proteomes" id="UP000054359"/>
    </source>
</evidence>
<dbReference type="SUPFAM" id="SSF56672">
    <property type="entry name" value="DNA/RNA polymerases"/>
    <property type="match status" value="1"/>
</dbReference>
<dbReference type="AlphaFoldDB" id="A0A087T3A6"/>
<dbReference type="STRING" id="407821.A0A087T3A6"/>
<name>A0A087T3A6_STEMI</name>
<dbReference type="OrthoDB" id="6514113at2759"/>
<evidence type="ECO:0000313" key="1">
    <source>
        <dbReference type="EMBL" id="KFM59595.1"/>
    </source>
</evidence>
<protein>
    <submittedName>
        <fullName evidence="1">Retrovirus-related Pol polyprotein from type-1 retrotransposable element R1</fullName>
    </submittedName>
</protein>
<dbReference type="InterPro" id="IPR043502">
    <property type="entry name" value="DNA/RNA_pol_sf"/>
</dbReference>
<dbReference type="OMA" id="LFEFIEF"/>
<feature type="non-terminal residue" evidence="1">
    <location>
        <position position="195"/>
    </location>
</feature>
<dbReference type="Proteomes" id="UP000054359">
    <property type="component" value="Unassembled WGS sequence"/>
</dbReference>
<reference evidence="1 2" key="1">
    <citation type="submission" date="2013-11" db="EMBL/GenBank/DDBJ databases">
        <title>Genome sequencing of Stegodyphus mimosarum.</title>
        <authorList>
            <person name="Bechsgaard J."/>
        </authorList>
    </citation>
    <scope>NUCLEOTIDE SEQUENCE [LARGE SCALE GENOMIC DNA]</scope>
</reference>
<sequence>MFSNTSQNDRTADFEELSSKIISEILDLRSDGSLNDDEIVEFNNENYLVQCGEAEGLFTKYEIKAAIDRLRNKSAPGLDNIKALLLKVMFGHFTDFYILLYNKCFELSFFPETWKIGRIILLPKDEGKFRPICPLKTHAKVLDILISNRFNHYVTKNDILSHCQFGFSTGRSADDALFEFIEFIKKERGSGCNCT</sequence>
<keyword evidence="2" id="KW-1185">Reference proteome</keyword>
<proteinExistence type="predicted"/>
<dbReference type="GO" id="GO:0071897">
    <property type="term" value="P:DNA biosynthetic process"/>
    <property type="evidence" value="ECO:0007669"/>
    <property type="project" value="UniProtKB-ARBA"/>
</dbReference>